<name>R0LV98_ANAPL</name>
<protein>
    <submittedName>
        <fullName evidence="1">Uncharacterized protein</fullName>
    </submittedName>
</protein>
<proteinExistence type="predicted"/>
<dbReference type="EMBL" id="KB742668">
    <property type="protein sequence ID" value="EOB05710.1"/>
    <property type="molecule type" value="Genomic_DNA"/>
</dbReference>
<dbReference type="AlphaFoldDB" id="R0LV98"/>
<reference evidence="2" key="1">
    <citation type="journal article" date="2013" name="Nat. Genet.">
        <title>The duck genome and transcriptome provide insight into an avian influenza virus reservoir species.</title>
        <authorList>
            <person name="Huang Y."/>
            <person name="Li Y."/>
            <person name="Burt D.W."/>
            <person name="Chen H."/>
            <person name="Zhang Y."/>
            <person name="Qian W."/>
            <person name="Kim H."/>
            <person name="Gan S."/>
            <person name="Zhao Y."/>
            <person name="Li J."/>
            <person name="Yi K."/>
            <person name="Feng H."/>
            <person name="Zhu P."/>
            <person name="Li B."/>
            <person name="Liu Q."/>
            <person name="Fairley S."/>
            <person name="Magor K.E."/>
            <person name="Du Z."/>
            <person name="Hu X."/>
            <person name="Goodman L."/>
            <person name="Tafer H."/>
            <person name="Vignal A."/>
            <person name="Lee T."/>
            <person name="Kim K.W."/>
            <person name="Sheng Z."/>
            <person name="An Y."/>
            <person name="Searle S."/>
            <person name="Herrero J."/>
            <person name="Groenen M.A."/>
            <person name="Crooijmans R.P."/>
            <person name="Faraut T."/>
            <person name="Cai Q."/>
            <person name="Webster R.G."/>
            <person name="Aldridge J.R."/>
            <person name="Warren W.C."/>
            <person name="Bartschat S."/>
            <person name="Kehr S."/>
            <person name="Marz M."/>
            <person name="Stadler P.F."/>
            <person name="Smith J."/>
            <person name="Kraus R.H."/>
            <person name="Zhao Y."/>
            <person name="Ren L."/>
            <person name="Fei J."/>
            <person name="Morisson M."/>
            <person name="Kaiser P."/>
            <person name="Griffin D.K."/>
            <person name="Rao M."/>
            <person name="Pitel F."/>
            <person name="Wang J."/>
            <person name="Li N."/>
        </authorList>
    </citation>
    <scope>NUCLEOTIDE SEQUENCE [LARGE SCALE GENOMIC DNA]</scope>
</reference>
<dbReference type="Proteomes" id="UP000296049">
    <property type="component" value="Unassembled WGS sequence"/>
</dbReference>
<sequence length="347" mass="38370">MPSVPTHSRQQHSAPTRLRCCRGVELHRAPHHTQHPKSGGASMPASHRTLRGTRVQNTFVGQIYLERQFSFCEGTKRQKRPEYIAMQLLTTGNNRITTGIPRSAQKEVVASQGRAVPTADQPQRQCSKFLIHSMCSFCFPGFVEEGLSSLELWVQGGQNSPFLPNRAQLKDTIPEDRKKKWPSARVAQKQIPAVEQRPPFYVGPADLHQPRAACEFTAGIFKQPKQYRNCSTLIIAGSQYAGSTLGVTKHGMAPTAQVRAEGTSELSSFAVLQRHRSHCGCQHPSLDLAPADGVRCPAPSPNGHARARSWLLVHVADRIRQLLKEALTVITKTVSLPVEQLLNSFSL</sequence>
<evidence type="ECO:0000313" key="2">
    <source>
        <dbReference type="Proteomes" id="UP000296049"/>
    </source>
</evidence>
<evidence type="ECO:0000313" key="1">
    <source>
        <dbReference type="EMBL" id="EOB05710.1"/>
    </source>
</evidence>
<organism evidence="1 2">
    <name type="scientific">Anas platyrhynchos</name>
    <name type="common">Mallard</name>
    <name type="synonym">Anas boschas</name>
    <dbReference type="NCBI Taxonomy" id="8839"/>
    <lineage>
        <taxon>Eukaryota</taxon>
        <taxon>Metazoa</taxon>
        <taxon>Chordata</taxon>
        <taxon>Craniata</taxon>
        <taxon>Vertebrata</taxon>
        <taxon>Euteleostomi</taxon>
        <taxon>Archelosauria</taxon>
        <taxon>Archosauria</taxon>
        <taxon>Dinosauria</taxon>
        <taxon>Saurischia</taxon>
        <taxon>Theropoda</taxon>
        <taxon>Coelurosauria</taxon>
        <taxon>Aves</taxon>
        <taxon>Neognathae</taxon>
        <taxon>Galloanserae</taxon>
        <taxon>Anseriformes</taxon>
        <taxon>Anatidae</taxon>
        <taxon>Anatinae</taxon>
        <taxon>Anas</taxon>
    </lineage>
</organism>
<gene>
    <name evidence="1" type="ORF">Anapl_04752</name>
</gene>
<accession>R0LV98</accession>
<keyword evidence="2" id="KW-1185">Reference proteome</keyword>